<dbReference type="Proteomes" id="UP000326903">
    <property type="component" value="Unassembled WGS sequence"/>
</dbReference>
<comment type="caution">
    <text evidence="2">The sequence shown here is derived from an EMBL/GenBank/DDBJ whole genome shotgun (WGS) entry which is preliminary data.</text>
</comment>
<evidence type="ECO:0000313" key="3">
    <source>
        <dbReference type="Proteomes" id="UP000326903"/>
    </source>
</evidence>
<evidence type="ECO:0000313" key="2">
    <source>
        <dbReference type="EMBL" id="KAA9037702.1"/>
    </source>
</evidence>
<dbReference type="AlphaFoldDB" id="A0A5J5IDK5"/>
<reference evidence="2 3" key="1">
    <citation type="submission" date="2019-09" db="EMBL/GenBank/DDBJ databases">
        <title>Draft genome sequence of Ginsengibacter sp. BR5-29.</title>
        <authorList>
            <person name="Im W.-T."/>
        </authorList>
    </citation>
    <scope>NUCLEOTIDE SEQUENCE [LARGE SCALE GENOMIC DNA]</scope>
    <source>
        <strain evidence="2 3">BR5-29</strain>
    </source>
</reference>
<evidence type="ECO:0008006" key="4">
    <source>
        <dbReference type="Google" id="ProtNLM"/>
    </source>
</evidence>
<name>A0A5J5IDK5_9BACT</name>
<dbReference type="RefSeq" id="WP_150415936.1">
    <property type="nucleotide sequence ID" value="NZ_VYQF01000005.1"/>
</dbReference>
<feature type="compositionally biased region" description="Low complexity" evidence="1">
    <location>
        <begin position="164"/>
        <end position="173"/>
    </location>
</feature>
<sequence length="173" mass="20087">MSKDQTKDLIKFIKPFDKEINELVFWLREFVWDLYPTSNELIYDNYNAVAFGWSPTDKVGHTFCSIAVGRTSKNIHFGFYWGSELSDPEKLLIGNGKQYRYILVKGKNDFPKEYITKLMHEAFVNSLAKVKNRNQIMEGATITKSISGKKRELKKHTEKKKAKVLSNKKSVKN</sequence>
<feature type="compositionally biased region" description="Basic residues" evidence="1">
    <location>
        <begin position="147"/>
        <end position="163"/>
    </location>
</feature>
<accession>A0A5J5IDK5</accession>
<keyword evidence="3" id="KW-1185">Reference proteome</keyword>
<gene>
    <name evidence="2" type="ORF">FW778_16540</name>
</gene>
<dbReference type="EMBL" id="VYQF01000005">
    <property type="protein sequence ID" value="KAA9037702.1"/>
    <property type="molecule type" value="Genomic_DNA"/>
</dbReference>
<proteinExistence type="predicted"/>
<protein>
    <recommendedName>
        <fullName evidence="4">YdhG-like domain-containing protein</fullName>
    </recommendedName>
</protein>
<organism evidence="2 3">
    <name type="scientific">Ginsengibacter hankyongi</name>
    <dbReference type="NCBI Taxonomy" id="2607284"/>
    <lineage>
        <taxon>Bacteria</taxon>
        <taxon>Pseudomonadati</taxon>
        <taxon>Bacteroidota</taxon>
        <taxon>Chitinophagia</taxon>
        <taxon>Chitinophagales</taxon>
        <taxon>Chitinophagaceae</taxon>
        <taxon>Ginsengibacter</taxon>
    </lineage>
</organism>
<evidence type="ECO:0000256" key="1">
    <source>
        <dbReference type="SAM" id="MobiDB-lite"/>
    </source>
</evidence>
<feature type="region of interest" description="Disordered" evidence="1">
    <location>
        <begin position="147"/>
        <end position="173"/>
    </location>
</feature>